<reference evidence="4" key="1">
    <citation type="submission" date="2011-05" db="EMBL/GenBank/DDBJ databases">
        <title>Complete sequence of Desulfotomaculum ruminis DSM 2154.</title>
        <authorList>
            <person name="Lucas S."/>
            <person name="Copeland A."/>
            <person name="Lapidus A."/>
            <person name="Cheng J.-F."/>
            <person name="Goodwin L."/>
            <person name="Pitluck S."/>
            <person name="Lu M."/>
            <person name="Detter J.C."/>
            <person name="Han C."/>
            <person name="Tapia R."/>
            <person name="Land M."/>
            <person name="Hauser L."/>
            <person name="Kyrpides N."/>
            <person name="Ivanova N."/>
            <person name="Mikhailova N."/>
            <person name="Pagani I."/>
            <person name="Stams A.J.M."/>
            <person name="Plugge C.M."/>
            <person name="Muyzer G."/>
            <person name="Kuever J."/>
            <person name="Parshina S.N."/>
            <person name="Ivanova A.E."/>
            <person name="Nazina T.N."/>
            <person name="Brambilla E."/>
            <person name="Spring S."/>
            <person name="Klenk H.-P."/>
            <person name="Woyke T."/>
        </authorList>
    </citation>
    <scope>NUCLEOTIDE SEQUENCE [LARGE SCALE GENOMIC DNA]</scope>
    <source>
        <strain evidence="4">ATCC 23193 / DSM 2154 / NCIB 8452 / DL</strain>
    </source>
</reference>
<dbReference type="EMBL" id="CP002780">
    <property type="protein sequence ID" value="AEG61034.1"/>
    <property type="molecule type" value="Genomic_DNA"/>
</dbReference>
<gene>
    <name evidence="3" type="ordered locus">Desru_2820</name>
</gene>
<name>F6DS10_DESRL</name>
<evidence type="ECO:0008006" key="5">
    <source>
        <dbReference type="Google" id="ProtNLM"/>
    </source>
</evidence>
<feature type="region of interest" description="Disordered" evidence="1">
    <location>
        <begin position="47"/>
        <end position="73"/>
    </location>
</feature>
<sequence>MRINRQLHLWIGLITSVLILIEAVTGLLMTEPWLMGVNKPSIEHRNQAGQLNPEDSSKIGEPGEGQHFSQGGQGNNNLMHVVKNLHAGRIGNTDVSILLDVVAIGMIILTITGIILSVRTLRAQSKQRRKKYWK</sequence>
<protein>
    <recommendedName>
        <fullName evidence="5">PepSY-associated TM helix domain protein</fullName>
    </recommendedName>
</protein>
<dbReference type="AlphaFoldDB" id="F6DS10"/>
<reference evidence="3 4" key="2">
    <citation type="journal article" date="2012" name="Stand. Genomic Sci.">
        <title>Complete genome sequence of the sulfate-reducing firmicute Desulfotomaculum ruminis type strain (DL(T)).</title>
        <authorList>
            <person name="Spring S."/>
            <person name="Visser M."/>
            <person name="Lu M."/>
            <person name="Copeland A."/>
            <person name="Lapidus A."/>
            <person name="Lucas S."/>
            <person name="Cheng J.F."/>
            <person name="Han C."/>
            <person name="Tapia R."/>
            <person name="Goodwin L.A."/>
            <person name="Pitluck S."/>
            <person name="Ivanova N."/>
            <person name="Land M."/>
            <person name="Hauser L."/>
            <person name="Larimer F."/>
            <person name="Rohde M."/>
            <person name="Goker M."/>
            <person name="Detter J.C."/>
            <person name="Kyrpides N.C."/>
            <person name="Woyke T."/>
            <person name="Schaap P.J."/>
            <person name="Plugge C.M."/>
            <person name="Muyzer G."/>
            <person name="Kuever J."/>
            <person name="Pereira I.A."/>
            <person name="Parshina S.N."/>
            <person name="Bernier-Latmani R."/>
            <person name="Stams A.J."/>
            <person name="Klenk H.P."/>
        </authorList>
    </citation>
    <scope>NUCLEOTIDE SEQUENCE [LARGE SCALE GENOMIC DNA]</scope>
    <source>
        <strain evidence="4">ATCC 23193 / DSM 2154 / NCIB 8452 / DL</strain>
    </source>
</reference>
<evidence type="ECO:0000256" key="2">
    <source>
        <dbReference type="SAM" id="Phobius"/>
    </source>
</evidence>
<keyword evidence="4" id="KW-1185">Reference proteome</keyword>
<keyword evidence="2" id="KW-0472">Membrane</keyword>
<dbReference type="HOGENOM" id="CLU_127719_0_0_9"/>
<keyword evidence="2" id="KW-0812">Transmembrane</keyword>
<keyword evidence="2" id="KW-1133">Transmembrane helix</keyword>
<dbReference type="Pfam" id="PF03929">
    <property type="entry name" value="PepSY_TM"/>
    <property type="match status" value="1"/>
</dbReference>
<evidence type="ECO:0000313" key="4">
    <source>
        <dbReference type="Proteomes" id="UP000009234"/>
    </source>
</evidence>
<feature type="transmembrane region" description="Helical" evidence="2">
    <location>
        <begin position="7"/>
        <end position="29"/>
    </location>
</feature>
<evidence type="ECO:0000256" key="1">
    <source>
        <dbReference type="SAM" id="MobiDB-lite"/>
    </source>
</evidence>
<proteinExistence type="predicted"/>
<dbReference type="KEGG" id="dru:Desru_2820"/>
<dbReference type="InterPro" id="IPR005625">
    <property type="entry name" value="PepSY-ass_TM"/>
</dbReference>
<organism evidence="3 4">
    <name type="scientific">Desulforamulus ruminis (strain ATCC 23193 / DSM 2154 / NCIMB 8452 / DL)</name>
    <name type="common">Desulfotomaculum ruminis</name>
    <dbReference type="NCBI Taxonomy" id="696281"/>
    <lineage>
        <taxon>Bacteria</taxon>
        <taxon>Bacillati</taxon>
        <taxon>Bacillota</taxon>
        <taxon>Clostridia</taxon>
        <taxon>Eubacteriales</taxon>
        <taxon>Peptococcaceae</taxon>
        <taxon>Desulforamulus</taxon>
    </lineage>
</organism>
<accession>F6DS10</accession>
<feature type="transmembrane region" description="Helical" evidence="2">
    <location>
        <begin position="97"/>
        <end position="121"/>
    </location>
</feature>
<dbReference type="Proteomes" id="UP000009234">
    <property type="component" value="Chromosome"/>
</dbReference>
<dbReference type="OrthoDB" id="1787325at2"/>
<dbReference type="eggNOG" id="COG3295">
    <property type="taxonomic scope" value="Bacteria"/>
</dbReference>
<evidence type="ECO:0000313" key="3">
    <source>
        <dbReference type="EMBL" id="AEG61034.1"/>
    </source>
</evidence>